<name>C7C8G8_METED</name>
<proteinExistence type="predicted"/>
<evidence type="ECO:0000313" key="2">
    <source>
        <dbReference type="EMBL" id="CAX25109.1"/>
    </source>
</evidence>
<protein>
    <submittedName>
        <fullName evidence="2">Uncharacterized protein</fullName>
    </submittedName>
</protein>
<gene>
    <name evidence="2" type="ORF">METD_I3466</name>
</gene>
<dbReference type="AlphaFoldDB" id="C7C8G8"/>
<dbReference type="HOGENOM" id="CLU_975953_0_0_5"/>
<dbReference type="KEGG" id="mdi:METDI3466"/>
<dbReference type="EMBL" id="FP103042">
    <property type="protein sequence ID" value="CAX25109.1"/>
    <property type="molecule type" value="Genomic_DNA"/>
</dbReference>
<feature type="region of interest" description="Disordered" evidence="1">
    <location>
        <begin position="99"/>
        <end position="124"/>
    </location>
</feature>
<reference evidence="3" key="1">
    <citation type="journal article" date="2009" name="PLoS ONE">
        <title>Methylobacterium genome sequences: a reference blueprint to investigate microbial metabolism of C1 compounds from natural and industrial sources.</title>
        <authorList>
            <person name="Vuilleumier S."/>
            <person name="Chistoserdova L."/>
            <person name="Lee M.-C."/>
            <person name="Bringel F."/>
            <person name="Lajus A."/>
            <person name="Zhou Y."/>
            <person name="Gourion B."/>
            <person name="Barbe V."/>
            <person name="Chang J."/>
            <person name="Cruveiller S."/>
            <person name="Dossat C."/>
            <person name="Gillett W."/>
            <person name="Gruffaz C."/>
            <person name="Haugen E."/>
            <person name="Hourcade E."/>
            <person name="Levy R."/>
            <person name="Mangenot S."/>
            <person name="Muller E."/>
            <person name="Nadalig T."/>
            <person name="Pagni M."/>
            <person name="Penny C."/>
            <person name="Peyraud R."/>
            <person name="Robinson D.G."/>
            <person name="Roche D."/>
            <person name="Rouy Z."/>
            <person name="Saenampechek C."/>
            <person name="Salvignol G."/>
            <person name="Vallenet D."/>
            <person name="Wu Z."/>
            <person name="Marx C.J."/>
            <person name="Vorholt J.A."/>
            <person name="Olson M.V."/>
            <person name="Kaul R."/>
            <person name="Weissenbach J."/>
            <person name="Medigue C."/>
            <person name="Lidstrom M.E."/>
        </authorList>
    </citation>
    <scope>NUCLEOTIDE SEQUENCE [LARGE SCALE GENOMIC DNA]</scope>
    <source>
        <strain evidence="3">DSM 6343 / CIP 106787 / DM4</strain>
    </source>
</reference>
<sequence>MRPRGPDKGLRMLPHPDDAFDRSDDSQDLPRPRPRPRPLGHLRLAAKLAASAALIAGLSVVARDRAVAPEPPQSWSEPPRAAEGARRAMAATEPLLTLRDDAAELPPQPGPTRWNSGNGQREDSVSQGAFDMIEAPYLLLTATDAGGRAEPGASLFVTLVRRAADGRGLSVIRTGERGIVATTLGSFETVEATLSAAGKRSCTGFRSLDLKAVAIDGWLCGILGQAPEPRSVACAIDRITLAGRVTAALGADALTGASACRIEEAAAVPGDSTGSIAVAEAPTKNNTAKTRRK</sequence>
<feature type="region of interest" description="Disordered" evidence="1">
    <location>
        <begin position="1"/>
        <end position="40"/>
    </location>
</feature>
<evidence type="ECO:0000313" key="3">
    <source>
        <dbReference type="Proteomes" id="UP000008070"/>
    </source>
</evidence>
<feature type="region of interest" description="Disordered" evidence="1">
    <location>
        <begin position="269"/>
        <end position="293"/>
    </location>
</feature>
<feature type="compositionally biased region" description="Basic and acidic residues" evidence="1">
    <location>
        <begin position="1"/>
        <end position="31"/>
    </location>
</feature>
<evidence type="ECO:0000256" key="1">
    <source>
        <dbReference type="SAM" id="MobiDB-lite"/>
    </source>
</evidence>
<feature type="compositionally biased region" description="Polar residues" evidence="1">
    <location>
        <begin position="283"/>
        <end position="293"/>
    </location>
</feature>
<feature type="region of interest" description="Disordered" evidence="1">
    <location>
        <begin position="68"/>
        <end position="87"/>
    </location>
</feature>
<organism evidence="2 3">
    <name type="scientific">Methylorubrum extorquens (strain DSM 6343 / CIP 106787 / DM4)</name>
    <name type="common">Methylobacterium extorquens</name>
    <dbReference type="NCBI Taxonomy" id="661410"/>
    <lineage>
        <taxon>Bacteria</taxon>
        <taxon>Pseudomonadati</taxon>
        <taxon>Pseudomonadota</taxon>
        <taxon>Alphaproteobacteria</taxon>
        <taxon>Hyphomicrobiales</taxon>
        <taxon>Methylobacteriaceae</taxon>
        <taxon>Methylorubrum</taxon>
    </lineage>
</organism>
<dbReference type="Proteomes" id="UP000008070">
    <property type="component" value="Chromosome"/>
</dbReference>
<accession>C7C8G8</accession>